<reference evidence="13" key="1">
    <citation type="journal article" date="2021" name="Front. Microbiol.">
        <title>Comprehensive Comparative Genomics and Phenotyping of Methylobacterium Species.</title>
        <authorList>
            <person name="Alessa O."/>
            <person name="Ogura Y."/>
            <person name="Fujitani Y."/>
            <person name="Takami H."/>
            <person name="Hayashi T."/>
            <person name="Sahin N."/>
            <person name="Tani A."/>
        </authorList>
    </citation>
    <scope>NUCLEOTIDE SEQUENCE</scope>
    <source>
        <strain evidence="13">DSM 14458</strain>
    </source>
</reference>
<keyword evidence="5" id="KW-0597">Phosphoprotein</keyword>
<comment type="subcellular location">
    <subcellularLocation>
        <location evidence="2">Cell membrane</location>
        <topology evidence="2">Multi-pass membrane protein</topology>
    </subcellularLocation>
</comment>
<keyword evidence="10" id="KW-0812">Transmembrane</keyword>
<dbReference type="Gene3D" id="6.10.340.10">
    <property type="match status" value="1"/>
</dbReference>
<evidence type="ECO:0000256" key="5">
    <source>
        <dbReference type="ARBA" id="ARBA00022553"/>
    </source>
</evidence>
<feature type="domain" description="HAMP" evidence="12">
    <location>
        <begin position="258"/>
        <end position="312"/>
    </location>
</feature>
<dbReference type="PRINTS" id="PR00344">
    <property type="entry name" value="BCTRLSENSOR"/>
</dbReference>
<dbReference type="Proteomes" id="UP001055093">
    <property type="component" value="Unassembled WGS sequence"/>
</dbReference>
<evidence type="ECO:0000259" key="11">
    <source>
        <dbReference type="PROSITE" id="PS50109"/>
    </source>
</evidence>
<dbReference type="EC" id="2.7.13.3" evidence="3"/>
<feature type="domain" description="Histidine kinase" evidence="11">
    <location>
        <begin position="320"/>
        <end position="527"/>
    </location>
</feature>
<evidence type="ECO:0000256" key="9">
    <source>
        <dbReference type="ARBA" id="ARBA00022840"/>
    </source>
</evidence>
<dbReference type="SMART" id="SM00388">
    <property type="entry name" value="HisKA"/>
    <property type="match status" value="1"/>
</dbReference>
<dbReference type="SUPFAM" id="SSF47384">
    <property type="entry name" value="Homodimeric domain of signal transducing histidine kinase"/>
    <property type="match status" value="1"/>
</dbReference>
<keyword evidence="9" id="KW-0067">ATP-binding</keyword>
<evidence type="ECO:0000256" key="1">
    <source>
        <dbReference type="ARBA" id="ARBA00000085"/>
    </source>
</evidence>
<evidence type="ECO:0000256" key="6">
    <source>
        <dbReference type="ARBA" id="ARBA00022679"/>
    </source>
</evidence>
<dbReference type="SMART" id="SM00304">
    <property type="entry name" value="HAMP"/>
    <property type="match status" value="1"/>
</dbReference>
<organism evidence="13 14">
    <name type="scientific">Methylorubrum suomiense</name>
    <dbReference type="NCBI Taxonomy" id="144191"/>
    <lineage>
        <taxon>Bacteria</taxon>
        <taxon>Pseudomonadati</taxon>
        <taxon>Pseudomonadota</taxon>
        <taxon>Alphaproteobacteria</taxon>
        <taxon>Hyphomicrobiales</taxon>
        <taxon>Methylobacteriaceae</taxon>
        <taxon>Methylorubrum</taxon>
    </lineage>
</organism>
<dbReference type="CDD" id="cd00082">
    <property type="entry name" value="HisKA"/>
    <property type="match status" value="1"/>
</dbReference>
<reference evidence="13" key="2">
    <citation type="submission" date="2021-08" db="EMBL/GenBank/DDBJ databases">
        <authorList>
            <person name="Tani A."/>
            <person name="Ola A."/>
            <person name="Ogura Y."/>
            <person name="Katsura K."/>
            <person name="Hayashi T."/>
        </authorList>
    </citation>
    <scope>NUCLEOTIDE SEQUENCE</scope>
    <source>
        <strain evidence="13">DSM 14458</strain>
    </source>
</reference>
<dbReference type="CDD" id="cd00075">
    <property type="entry name" value="HATPase"/>
    <property type="match status" value="1"/>
</dbReference>
<evidence type="ECO:0000256" key="10">
    <source>
        <dbReference type="SAM" id="Phobius"/>
    </source>
</evidence>
<evidence type="ECO:0000256" key="3">
    <source>
        <dbReference type="ARBA" id="ARBA00012438"/>
    </source>
</evidence>
<keyword evidence="4" id="KW-1003">Cell membrane</keyword>
<dbReference type="InterPro" id="IPR050980">
    <property type="entry name" value="2C_sensor_his_kinase"/>
</dbReference>
<comment type="caution">
    <text evidence="13">The sequence shown here is derived from an EMBL/GenBank/DDBJ whole genome shotgun (WGS) entry which is preliminary data.</text>
</comment>
<dbReference type="PANTHER" id="PTHR44936:SF10">
    <property type="entry name" value="SENSOR PROTEIN RSTB"/>
    <property type="match status" value="1"/>
</dbReference>
<keyword evidence="6" id="KW-0808">Transferase</keyword>
<dbReference type="PROSITE" id="PS50885">
    <property type="entry name" value="HAMP"/>
    <property type="match status" value="1"/>
</dbReference>
<evidence type="ECO:0000256" key="8">
    <source>
        <dbReference type="ARBA" id="ARBA00022777"/>
    </source>
</evidence>
<dbReference type="SMART" id="SM00387">
    <property type="entry name" value="HATPase_c"/>
    <property type="match status" value="1"/>
</dbReference>
<dbReference type="InterPro" id="IPR005467">
    <property type="entry name" value="His_kinase_dom"/>
</dbReference>
<dbReference type="PANTHER" id="PTHR44936">
    <property type="entry name" value="SENSOR PROTEIN CREC"/>
    <property type="match status" value="1"/>
</dbReference>
<dbReference type="InterPro" id="IPR004358">
    <property type="entry name" value="Sig_transdc_His_kin-like_C"/>
</dbReference>
<feature type="transmembrane region" description="Helical" evidence="10">
    <location>
        <begin position="238"/>
        <end position="256"/>
    </location>
</feature>
<keyword evidence="10" id="KW-0472">Membrane</keyword>
<sequence>MPRGKWRPSLGLVVLGVLGIVAALPLFGLFLIRVYENGPIREAEAELIAQSAALAAVMARTIEALPDHEGLLGTVAPPPAEALDNRYRPIQPSLDLAVADILDRRPDATEPATPPDPALLAVGAGLLPVLERTQAVTLAGFRITDRDGTVIAGRNEIGRSLAGLPEVAAALEGRFTSVLRRRVSDEPPPALTSISRGTRVRLFAAMPILVGERVAGVVYASRTPSNVVRHLYGERVKLALAAAAVLAAVIAIAAIFSRAITRPILALVARSQDIARGNRAVLAKPGPFGTREIALLSFGVDRMAHQLHERSDYIATFAAHVSHELKTPLTAIQGAAELLRDAQRNPADAMTASQQIRFLDNILSDTGRLTALLVRLRELARADNPDIRGSAPLETVLAALQQAFPRLVVEVDAALDHTLAISAENAEIVFTHLADNAVRHGARKLLIAVQTGEGAVSIRLSDDGNGIPEDNRARVFDAFFTTRRESGGTGMGLGIVRAMLRAHGGTIALLPAGGEGAAFEITLPTTRPM</sequence>
<gene>
    <name evidence="13" type="primary">sasA_14</name>
    <name evidence="13" type="ORF">BGCPKDLD_4390</name>
</gene>
<dbReference type="InterPro" id="IPR003660">
    <property type="entry name" value="HAMP_dom"/>
</dbReference>
<evidence type="ECO:0000259" key="12">
    <source>
        <dbReference type="PROSITE" id="PS50885"/>
    </source>
</evidence>
<protein>
    <recommendedName>
        <fullName evidence="3">histidine kinase</fullName>
        <ecNumber evidence="3">2.7.13.3</ecNumber>
    </recommendedName>
</protein>
<proteinExistence type="predicted"/>
<dbReference type="InterPro" id="IPR036097">
    <property type="entry name" value="HisK_dim/P_sf"/>
</dbReference>
<dbReference type="InterPro" id="IPR003594">
    <property type="entry name" value="HATPase_dom"/>
</dbReference>
<keyword evidence="14" id="KW-1185">Reference proteome</keyword>
<dbReference type="Pfam" id="PF00672">
    <property type="entry name" value="HAMP"/>
    <property type="match status" value="1"/>
</dbReference>
<evidence type="ECO:0000313" key="13">
    <source>
        <dbReference type="EMBL" id="GJE77783.1"/>
    </source>
</evidence>
<dbReference type="InterPro" id="IPR036890">
    <property type="entry name" value="HATPase_C_sf"/>
</dbReference>
<dbReference type="PROSITE" id="PS50109">
    <property type="entry name" value="HIS_KIN"/>
    <property type="match status" value="1"/>
</dbReference>
<dbReference type="Gene3D" id="1.10.287.130">
    <property type="match status" value="1"/>
</dbReference>
<comment type="catalytic activity">
    <reaction evidence="1">
        <text>ATP + protein L-histidine = ADP + protein N-phospho-L-histidine.</text>
        <dbReference type="EC" id="2.7.13.3"/>
    </reaction>
</comment>
<evidence type="ECO:0000256" key="4">
    <source>
        <dbReference type="ARBA" id="ARBA00022475"/>
    </source>
</evidence>
<evidence type="ECO:0000313" key="14">
    <source>
        <dbReference type="Proteomes" id="UP001055093"/>
    </source>
</evidence>
<evidence type="ECO:0000256" key="2">
    <source>
        <dbReference type="ARBA" id="ARBA00004651"/>
    </source>
</evidence>
<dbReference type="EMBL" id="BPRE01000017">
    <property type="protein sequence ID" value="GJE77783.1"/>
    <property type="molecule type" value="Genomic_DNA"/>
</dbReference>
<dbReference type="InterPro" id="IPR003661">
    <property type="entry name" value="HisK_dim/P_dom"/>
</dbReference>
<keyword evidence="10" id="KW-1133">Transmembrane helix</keyword>
<evidence type="ECO:0000256" key="7">
    <source>
        <dbReference type="ARBA" id="ARBA00022741"/>
    </source>
</evidence>
<dbReference type="Pfam" id="PF00512">
    <property type="entry name" value="HisKA"/>
    <property type="match status" value="1"/>
</dbReference>
<dbReference type="Gene3D" id="3.30.565.10">
    <property type="entry name" value="Histidine kinase-like ATPase, C-terminal domain"/>
    <property type="match status" value="1"/>
</dbReference>
<keyword evidence="8" id="KW-0418">Kinase</keyword>
<dbReference type="Pfam" id="PF02518">
    <property type="entry name" value="HATPase_c"/>
    <property type="match status" value="1"/>
</dbReference>
<dbReference type="SUPFAM" id="SSF55874">
    <property type="entry name" value="ATPase domain of HSP90 chaperone/DNA topoisomerase II/histidine kinase"/>
    <property type="match status" value="1"/>
</dbReference>
<feature type="transmembrane region" description="Helical" evidence="10">
    <location>
        <begin position="12"/>
        <end position="32"/>
    </location>
</feature>
<name>A0ABQ4V280_9HYPH</name>
<keyword evidence="7" id="KW-0547">Nucleotide-binding</keyword>
<accession>A0ABQ4V280</accession>